<comment type="caution">
    <text evidence="3">The sequence shown here is derived from an EMBL/GenBank/DDBJ whole genome shotgun (WGS) entry which is preliminary data.</text>
</comment>
<feature type="region of interest" description="Disordered" evidence="1">
    <location>
        <begin position="63"/>
        <end position="94"/>
    </location>
</feature>
<dbReference type="AlphaFoldDB" id="A0A4Z0C9W7"/>
<feature type="compositionally biased region" description="Basic and acidic residues" evidence="1">
    <location>
        <begin position="78"/>
        <end position="88"/>
    </location>
</feature>
<organism evidence="3 4">
    <name type="scientific">Ramlibacter humi</name>
    <dbReference type="NCBI Taxonomy" id="2530451"/>
    <lineage>
        <taxon>Bacteria</taxon>
        <taxon>Pseudomonadati</taxon>
        <taxon>Pseudomonadota</taxon>
        <taxon>Betaproteobacteria</taxon>
        <taxon>Burkholderiales</taxon>
        <taxon>Comamonadaceae</taxon>
        <taxon>Ramlibacter</taxon>
    </lineage>
</organism>
<dbReference type="EMBL" id="SMLK01000001">
    <property type="protein sequence ID" value="TFZ07774.1"/>
    <property type="molecule type" value="Genomic_DNA"/>
</dbReference>
<keyword evidence="2" id="KW-0732">Signal</keyword>
<gene>
    <name evidence="3" type="ORF">EZ216_01010</name>
</gene>
<reference evidence="3 4" key="1">
    <citation type="submission" date="2019-03" db="EMBL/GenBank/DDBJ databases">
        <title>Ramlibacter sp. 18x22-1, whole genome shotgun sequence.</title>
        <authorList>
            <person name="Zhang X."/>
            <person name="Feng G."/>
            <person name="Zhu H."/>
        </authorList>
    </citation>
    <scope>NUCLEOTIDE SEQUENCE [LARGE SCALE GENOMIC DNA]</scope>
    <source>
        <strain evidence="3 4">18x22-1</strain>
    </source>
</reference>
<proteinExistence type="predicted"/>
<accession>A0A4Z0C9W7</accession>
<feature type="signal peptide" evidence="2">
    <location>
        <begin position="1"/>
        <end position="17"/>
    </location>
</feature>
<feature type="chain" id="PRO_5021356187" description="DUF2782 domain-containing protein" evidence="2">
    <location>
        <begin position="18"/>
        <end position="104"/>
    </location>
</feature>
<sequence>MRLVFVALLLTALPAFAQQPPADDPAAPGRRNQRIEKLVHEDAGSRIEEIRYGGQMQSITVQPKAPVPSYEIAPSTPSRDRVTDERRGATGTGGGERYWNVLNF</sequence>
<dbReference type="RefSeq" id="WP_135247712.1">
    <property type="nucleotide sequence ID" value="NZ_SMLK01000001.1"/>
</dbReference>
<evidence type="ECO:0000256" key="1">
    <source>
        <dbReference type="SAM" id="MobiDB-lite"/>
    </source>
</evidence>
<evidence type="ECO:0000256" key="2">
    <source>
        <dbReference type="SAM" id="SignalP"/>
    </source>
</evidence>
<name>A0A4Z0C9W7_9BURK</name>
<evidence type="ECO:0000313" key="3">
    <source>
        <dbReference type="EMBL" id="TFZ07774.1"/>
    </source>
</evidence>
<evidence type="ECO:0008006" key="5">
    <source>
        <dbReference type="Google" id="ProtNLM"/>
    </source>
</evidence>
<evidence type="ECO:0000313" key="4">
    <source>
        <dbReference type="Proteomes" id="UP000297839"/>
    </source>
</evidence>
<keyword evidence="4" id="KW-1185">Reference proteome</keyword>
<protein>
    <recommendedName>
        <fullName evidence="5">DUF2782 domain-containing protein</fullName>
    </recommendedName>
</protein>
<dbReference type="Proteomes" id="UP000297839">
    <property type="component" value="Unassembled WGS sequence"/>
</dbReference>
<dbReference type="OrthoDB" id="8688876at2"/>